<comment type="caution">
    <text evidence="1">The sequence shown here is derived from an EMBL/GenBank/DDBJ whole genome shotgun (WGS) entry which is preliminary data.</text>
</comment>
<dbReference type="Proteomes" id="UP000603904">
    <property type="component" value="Unassembled WGS sequence"/>
</dbReference>
<organism evidence="1 2">
    <name type="scientific">Microbispora corallina</name>
    <dbReference type="NCBI Taxonomy" id="83302"/>
    <lineage>
        <taxon>Bacteria</taxon>
        <taxon>Bacillati</taxon>
        <taxon>Actinomycetota</taxon>
        <taxon>Actinomycetes</taxon>
        <taxon>Streptosporangiales</taxon>
        <taxon>Streptosporangiaceae</taxon>
        <taxon>Microbispora</taxon>
    </lineage>
</organism>
<evidence type="ECO:0000313" key="1">
    <source>
        <dbReference type="EMBL" id="GIH43155.1"/>
    </source>
</evidence>
<name>A0ABQ4G7W2_9ACTN</name>
<evidence type="ECO:0000313" key="2">
    <source>
        <dbReference type="Proteomes" id="UP000603904"/>
    </source>
</evidence>
<sequence>MELGHAEVEQVWPRGGRVRLTGFIAGAEAGSAPETATLTLTDRDHPTVVLTCPATLRGGRFETSFGIDLLASASPLEGDDGRQVWDLHLKVPGRSEPLRLGRHLDDIPNKKKVITFPAQTDDTPMGPISVKPYYTVQSNLSLICRRG</sequence>
<dbReference type="RefSeq" id="WP_204060299.1">
    <property type="nucleotide sequence ID" value="NZ_BAAAGP010000029.1"/>
</dbReference>
<proteinExistence type="predicted"/>
<protein>
    <submittedName>
        <fullName evidence="1">Uncharacterized protein</fullName>
    </submittedName>
</protein>
<dbReference type="EMBL" id="BOOC01000035">
    <property type="protein sequence ID" value="GIH43155.1"/>
    <property type="molecule type" value="Genomic_DNA"/>
</dbReference>
<gene>
    <name evidence="1" type="ORF">Mco01_61550</name>
</gene>
<accession>A0ABQ4G7W2</accession>
<keyword evidence="2" id="KW-1185">Reference proteome</keyword>
<reference evidence="1 2" key="1">
    <citation type="submission" date="2021-01" db="EMBL/GenBank/DDBJ databases">
        <title>Whole genome shotgun sequence of Microbispora corallina NBRC 16416.</title>
        <authorList>
            <person name="Komaki H."/>
            <person name="Tamura T."/>
        </authorList>
    </citation>
    <scope>NUCLEOTIDE SEQUENCE [LARGE SCALE GENOMIC DNA]</scope>
    <source>
        <strain evidence="1 2">NBRC 16416</strain>
    </source>
</reference>